<feature type="compositionally biased region" description="Polar residues" evidence="8">
    <location>
        <begin position="1"/>
        <end position="11"/>
    </location>
</feature>
<evidence type="ECO:0000313" key="12">
    <source>
        <dbReference type="Proteomes" id="UP001589748"/>
    </source>
</evidence>
<dbReference type="PROSITE" id="PS50850">
    <property type="entry name" value="MFS"/>
    <property type="match status" value="1"/>
</dbReference>
<feature type="transmembrane region" description="Helical" evidence="9">
    <location>
        <begin position="308"/>
        <end position="330"/>
    </location>
</feature>
<sequence>MTSPQRPSSPESCPPRDVVPAQSRIDAARPPAPRPAPEAESVTGEPVGSVADRLALSRARVVGLIVLLGAMATLGPISVDLYLPSLPQVASDLGTTPAAAQLTITGVLIGSAVGQLVVGPMSDRFGRRRPALVCLGFFVLISVACVLAPTIEALAAARILSGVGASAGGVIGMAVVRDLFTGPTAARLMSRLVLVIGVAPLFAPTIGGALAQVWGWRTVLASIGVAGLLLAVVVWRALPETRPVTVRPTTAGARGLLSTFAGFGVLLRDRRFLSFAVMPGLAMAVVMSYVAVSPFVLQVGYGLSHTEFAVLFAVNGIALVGGTQVNAALVGRLDSMVLLRAGLVLGVVFAVGLLVVALTGAGGLTGLVVALWLLLATGGLVMPNAATLALAPYGERAGSAAALVTALQSGVGGVVGVLTGALGGDAVAMAGVSLGAVALSTFLFALVSRRARREGAALGLRA</sequence>
<protein>
    <submittedName>
        <fullName evidence="11">Multidrug effflux MFS transporter</fullName>
    </submittedName>
</protein>
<evidence type="ECO:0000256" key="1">
    <source>
        <dbReference type="ARBA" id="ARBA00004651"/>
    </source>
</evidence>
<feature type="domain" description="Major facilitator superfamily (MFS) profile" evidence="10">
    <location>
        <begin position="64"/>
        <end position="453"/>
    </location>
</feature>
<feature type="transmembrane region" description="Helical" evidence="9">
    <location>
        <begin position="370"/>
        <end position="393"/>
    </location>
</feature>
<accession>A0ABV5LT42</accession>
<dbReference type="Proteomes" id="UP001589748">
    <property type="component" value="Unassembled WGS sequence"/>
</dbReference>
<evidence type="ECO:0000256" key="5">
    <source>
        <dbReference type="ARBA" id="ARBA00022692"/>
    </source>
</evidence>
<dbReference type="NCBIfam" id="TIGR00710">
    <property type="entry name" value="efflux_Bcr_CflA"/>
    <property type="match status" value="1"/>
</dbReference>
<dbReference type="Pfam" id="PF07690">
    <property type="entry name" value="MFS_1"/>
    <property type="match status" value="1"/>
</dbReference>
<dbReference type="CDD" id="cd17320">
    <property type="entry name" value="MFS_MdfA_MDR_like"/>
    <property type="match status" value="1"/>
</dbReference>
<keyword evidence="4" id="KW-1003">Cell membrane</keyword>
<keyword evidence="6 9" id="KW-1133">Transmembrane helix</keyword>
<dbReference type="Gene3D" id="1.20.1720.10">
    <property type="entry name" value="Multidrug resistance protein D"/>
    <property type="match status" value="1"/>
</dbReference>
<dbReference type="InterPro" id="IPR020846">
    <property type="entry name" value="MFS_dom"/>
</dbReference>
<dbReference type="EMBL" id="JBHMDM010000004">
    <property type="protein sequence ID" value="MFB9377251.1"/>
    <property type="molecule type" value="Genomic_DNA"/>
</dbReference>
<dbReference type="InterPro" id="IPR001958">
    <property type="entry name" value="Tet-R_TetA/multi-R_MdtG-like"/>
</dbReference>
<evidence type="ECO:0000256" key="4">
    <source>
        <dbReference type="ARBA" id="ARBA00022475"/>
    </source>
</evidence>
<keyword evidence="12" id="KW-1185">Reference proteome</keyword>
<evidence type="ECO:0000259" key="10">
    <source>
        <dbReference type="PROSITE" id="PS50850"/>
    </source>
</evidence>
<dbReference type="InterPro" id="IPR004812">
    <property type="entry name" value="Efflux_drug-R_Bcr/CmlA"/>
</dbReference>
<feature type="transmembrane region" description="Helical" evidence="9">
    <location>
        <begin position="192"/>
        <end position="213"/>
    </location>
</feature>
<feature type="transmembrane region" description="Helical" evidence="9">
    <location>
        <begin position="337"/>
        <end position="358"/>
    </location>
</feature>
<feature type="transmembrane region" description="Helical" evidence="9">
    <location>
        <begin position="400"/>
        <end position="421"/>
    </location>
</feature>
<feature type="transmembrane region" description="Helical" evidence="9">
    <location>
        <begin position="61"/>
        <end position="79"/>
    </location>
</feature>
<dbReference type="SUPFAM" id="SSF103473">
    <property type="entry name" value="MFS general substrate transporter"/>
    <property type="match status" value="1"/>
</dbReference>
<dbReference type="RefSeq" id="WP_380134805.1">
    <property type="nucleotide sequence ID" value="NZ_JBHLUI010000003.1"/>
</dbReference>
<evidence type="ECO:0000256" key="9">
    <source>
        <dbReference type="SAM" id="Phobius"/>
    </source>
</evidence>
<evidence type="ECO:0000313" key="11">
    <source>
        <dbReference type="EMBL" id="MFB9377251.1"/>
    </source>
</evidence>
<keyword evidence="3" id="KW-0813">Transport</keyword>
<feature type="transmembrane region" description="Helical" evidence="9">
    <location>
        <begin position="130"/>
        <end position="151"/>
    </location>
</feature>
<comment type="subcellular location">
    <subcellularLocation>
        <location evidence="1">Cell membrane</location>
        <topology evidence="1">Multi-pass membrane protein</topology>
    </subcellularLocation>
</comment>
<dbReference type="PANTHER" id="PTHR23502:SF132">
    <property type="entry name" value="POLYAMINE TRANSPORTER 2-RELATED"/>
    <property type="match status" value="1"/>
</dbReference>
<dbReference type="PRINTS" id="PR01035">
    <property type="entry name" value="TCRTETA"/>
</dbReference>
<dbReference type="InterPro" id="IPR036259">
    <property type="entry name" value="MFS_trans_sf"/>
</dbReference>
<feature type="transmembrane region" description="Helical" evidence="9">
    <location>
        <begin position="272"/>
        <end position="296"/>
    </location>
</feature>
<organism evidence="11 12">
    <name type="scientific">Kineococcus gynurae</name>
    <dbReference type="NCBI Taxonomy" id="452979"/>
    <lineage>
        <taxon>Bacteria</taxon>
        <taxon>Bacillati</taxon>
        <taxon>Actinomycetota</taxon>
        <taxon>Actinomycetes</taxon>
        <taxon>Kineosporiales</taxon>
        <taxon>Kineosporiaceae</taxon>
        <taxon>Kineococcus</taxon>
    </lineage>
</organism>
<evidence type="ECO:0000256" key="3">
    <source>
        <dbReference type="ARBA" id="ARBA00022448"/>
    </source>
</evidence>
<keyword evidence="5 9" id="KW-0812">Transmembrane</keyword>
<feature type="transmembrane region" description="Helical" evidence="9">
    <location>
        <begin position="99"/>
        <end position="118"/>
    </location>
</feature>
<gene>
    <name evidence="11" type="ORF">ACFFVI_09735</name>
</gene>
<name>A0ABV5LT42_9ACTN</name>
<evidence type="ECO:0000256" key="2">
    <source>
        <dbReference type="ARBA" id="ARBA00006236"/>
    </source>
</evidence>
<comment type="caution">
    <text evidence="11">The sequence shown here is derived from an EMBL/GenBank/DDBJ whole genome shotgun (WGS) entry which is preliminary data.</text>
</comment>
<comment type="similarity">
    <text evidence="2">Belongs to the major facilitator superfamily. Bcr/CmlA family.</text>
</comment>
<proteinExistence type="inferred from homology"/>
<evidence type="ECO:0000256" key="6">
    <source>
        <dbReference type="ARBA" id="ARBA00022989"/>
    </source>
</evidence>
<feature type="region of interest" description="Disordered" evidence="8">
    <location>
        <begin position="1"/>
        <end position="44"/>
    </location>
</feature>
<dbReference type="PANTHER" id="PTHR23502">
    <property type="entry name" value="MAJOR FACILITATOR SUPERFAMILY"/>
    <property type="match status" value="1"/>
</dbReference>
<dbReference type="InterPro" id="IPR011701">
    <property type="entry name" value="MFS"/>
</dbReference>
<evidence type="ECO:0000256" key="8">
    <source>
        <dbReference type="SAM" id="MobiDB-lite"/>
    </source>
</evidence>
<feature type="transmembrane region" description="Helical" evidence="9">
    <location>
        <begin position="157"/>
        <end position="180"/>
    </location>
</feature>
<reference evidence="11 12" key="1">
    <citation type="submission" date="2024-09" db="EMBL/GenBank/DDBJ databases">
        <authorList>
            <person name="Sun Q."/>
            <person name="Mori K."/>
        </authorList>
    </citation>
    <scope>NUCLEOTIDE SEQUENCE [LARGE SCALE GENOMIC DNA]</scope>
    <source>
        <strain evidence="11 12">TISTR 1856</strain>
    </source>
</reference>
<evidence type="ECO:0000256" key="7">
    <source>
        <dbReference type="ARBA" id="ARBA00023136"/>
    </source>
</evidence>
<feature type="transmembrane region" description="Helical" evidence="9">
    <location>
        <begin position="427"/>
        <end position="447"/>
    </location>
</feature>
<feature type="transmembrane region" description="Helical" evidence="9">
    <location>
        <begin position="219"/>
        <end position="238"/>
    </location>
</feature>
<keyword evidence="7 9" id="KW-0472">Membrane</keyword>